<dbReference type="STRING" id="123899.SAMEA3906487_00783"/>
<dbReference type="PANTHER" id="PTHR33420">
    <property type="entry name" value="FIMBRIAL SUBUNIT ELFA-RELATED"/>
    <property type="match status" value="1"/>
</dbReference>
<evidence type="ECO:0000256" key="5">
    <source>
        <dbReference type="SAM" id="SignalP"/>
    </source>
</evidence>
<dbReference type="GO" id="GO:0009289">
    <property type="term" value="C:pilus"/>
    <property type="evidence" value="ECO:0007669"/>
    <property type="project" value="UniProtKB-SubCell"/>
</dbReference>
<dbReference type="Gene3D" id="2.60.40.1090">
    <property type="entry name" value="Fimbrial-type adhesion domain"/>
    <property type="match status" value="1"/>
</dbReference>
<dbReference type="GO" id="GO:0043709">
    <property type="term" value="P:cell adhesion involved in single-species biofilm formation"/>
    <property type="evidence" value="ECO:0007669"/>
    <property type="project" value="TreeGrafter"/>
</dbReference>
<dbReference type="Pfam" id="PF16970">
    <property type="entry name" value="FimA"/>
    <property type="match status" value="1"/>
</dbReference>
<dbReference type="OrthoDB" id="8640103at2"/>
<comment type="similarity">
    <text evidence="2">Belongs to the fimbrial protein family.</text>
</comment>
<evidence type="ECO:0000313" key="6">
    <source>
        <dbReference type="EMBL" id="SAI67538.1"/>
    </source>
</evidence>
<dbReference type="InterPro" id="IPR008966">
    <property type="entry name" value="Adhesion_dom_sf"/>
</dbReference>
<evidence type="ECO:0000256" key="2">
    <source>
        <dbReference type="ARBA" id="ARBA00006671"/>
    </source>
</evidence>
<reference evidence="6 7" key="1">
    <citation type="submission" date="2016-04" db="EMBL/GenBank/DDBJ databases">
        <authorList>
            <consortium name="Pathogen Informatics"/>
        </authorList>
    </citation>
    <scope>NUCLEOTIDE SEQUENCE [LARGE SCALE GENOMIC DNA]</scope>
    <source>
        <strain evidence="6 7">H044680328</strain>
    </source>
</reference>
<dbReference type="AlphaFoldDB" id="A0A157QEF1"/>
<dbReference type="Proteomes" id="UP000076825">
    <property type="component" value="Chromosome 1"/>
</dbReference>
<evidence type="ECO:0000256" key="4">
    <source>
        <dbReference type="ARBA" id="ARBA00023263"/>
    </source>
</evidence>
<evidence type="ECO:0000313" key="7">
    <source>
        <dbReference type="Proteomes" id="UP000076825"/>
    </source>
</evidence>
<dbReference type="PANTHER" id="PTHR33420:SF3">
    <property type="entry name" value="FIMBRIAL SUBUNIT ELFA"/>
    <property type="match status" value="1"/>
</dbReference>
<dbReference type="InterPro" id="IPR050263">
    <property type="entry name" value="Bact_Fimbrial_Adh_Pro"/>
</dbReference>
<dbReference type="SUPFAM" id="SSF49401">
    <property type="entry name" value="Bacterial adhesins"/>
    <property type="match status" value="1"/>
</dbReference>
<protein>
    <submittedName>
        <fullName evidence="6">Fimbrial subunit</fullName>
    </submittedName>
</protein>
<dbReference type="KEGG" id="btrm:SAMEA390648700783"/>
<organism evidence="6 7">
    <name type="scientific">Bordetella trematum</name>
    <dbReference type="NCBI Taxonomy" id="123899"/>
    <lineage>
        <taxon>Bacteria</taxon>
        <taxon>Pseudomonadati</taxon>
        <taxon>Pseudomonadota</taxon>
        <taxon>Betaproteobacteria</taxon>
        <taxon>Burkholderiales</taxon>
        <taxon>Alcaligenaceae</taxon>
        <taxon>Bordetella</taxon>
    </lineage>
</organism>
<feature type="chain" id="PRO_5009816618" evidence="5">
    <location>
        <begin position="24"/>
        <end position="204"/>
    </location>
</feature>
<proteinExistence type="inferred from homology"/>
<evidence type="ECO:0000256" key="3">
    <source>
        <dbReference type="ARBA" id="ARBA00022729"/>
    </source>
</evidence>
<dbReference type="PATRIC" id="fig|123899.6.peg.756"/>
<sequence length="204" mass="21453">MKSLRLPAPLCLLALFCAAPALAVDGTITITGEITDQTCKIDGNLPPHNIMVTLPRIGTSALRNNGDTAGATVFTIRVTDCPSALAGQLKLYFEPGSTTDYGTGNLIAYKEAAPSEAAGSIPDRASAMVFQSVQIQLANLDGSTIRLGEPLATQNVKSVALVTTSGATTKEATLRYLARYVRISDNALNAGKVLSYVQYSVVYP</sequence>
<dbReference type="InterPro" id="IPR036937">
    <property type="entry name" value="Adhesion_dom_fimbrial_sf"/>
</dbReference>
<dbReference type="eggNOG" id="COG3539">
    <property type="taxonomic scope" value="Bacteria"/>
</dbReference>
<feature type="signal peptide" evidence="5">
    <location>
        <begin position="1"/>
        <end position="23"/>
    </location>
</feature>
<comment type="subcellular location">
    <subcellularLocation>
        <location evidence="1">Fimbrium</location>
    </subcellularLocation>
</comment>
<dbReference type="GeneID" id="56587811"/>
<dbReference type="RefSeq" id="WP_127070904.1">
    <property type="nucleotide sequence ID" value="NZ_CP016340.1"/>
</dbReference>
<keyword evidence="3 5" id="KW-0732">Signal</keyword>
<keyword evidence="7" id="KW-1185">Reference proteome</keyword>
<dbReference type="InterPro" id="IPR039458">
    <property type="entry name" value="FimA-like"/>
</dbReference>
<name>A0A157QEF1_9BORD</name>
<evidence type="ECO:0000256" key="1">
    <source>
        <dbReference type="ARBA" id="ARBA00004561"/>
    </source>
</evidence>
<dbReference type="EMBL" id="LT546645">
    <property type="protein sequence ID" value="SAI67538.1"/>
    <property type="molecule type" value="Genomic_DNA"/>
</dbReference>
<gene>
    <name evidence="6" type="ORF">SAMEA3906487_00783</name>
</gene>
<accession>A0A157QEF1</accession>
<keyword evidence="4" id="KW-0281">Fimbrium</keyword>